<dbReference type="PANTHER" id="PTHR48020:SF12">
    <property type="entry name" value="PROTON MYO-INOSITOL COTRANSPORTER"/>
    <property type="match status" value="1"/>
</dbReference>
<evidence type="ECO:0000256" key="4">
    <source>
        <dbReference type="ARBA" id="ARBA00022692"/>
    </source>
</evidence>
<dbReference type="Gene3D" id="1.20.1250.20">
    <property type="entry name" value="MFS general substrate transporter like domains"/>
    <property type="match status" value="2"/>
</dbReference>
<evidence type="ECO:0000256" key="2">
    <source>
        <dbReference type="ARBA" id="ARBA00010992"/>
    </source>
</evidence>
<feature type="transmembrane region" description="Helical" evidence="7">
    <location>
        <begin position="301"/>
        <end position="325"/>
    </location>
</feature>
<dbReference type="InterPro" id="IPR036259">
    <property type="entry name" value="MFS_trans_sf"/>
</dbReference>
<dbReference type="PROSITE" id="PS00216">
    <property type="entry name" value="SUGAR_TRANSPORT_1"/>
    <property type="match status" value="1"/>
</dbReference>
<keyword evidence="6 7" id="KW-0472">Membrane</keyword>
<dbReference type="InterPro" id="IPR020846">
    <property type="entry name" value="MFS_dom"/>
</dbReference>
<comment type="similarity">
    <text evidence="2">Belongs to the major facilitator superfamily. Sugar transporter (TC 2.A.1.1) family.</text>
</comment>
<dbReference type="InterPro" id="IPR005829">
    <property type="entry name" value="Sugar_transporter_CS"/>
</dbReference>
<dbReference type="PANTHER" id="PTHR48020">
    <property type="entry name" value="PROTON MYO-INOSITOL COTRANSPORTER"/>
    <property type="match status" value="1"/>
</dbReference>
<accession>A0AAV2HM73</accession>
<evidence type="ECO:0000256" key="6">
    <source>
        <dbReference type="ARBA" id="ARBA00023136"/>
    </source>
</evidence>
<evidence type="ECO:0000256" key="1">
    <source>
        <dbReference type="ARBA" id="ARBA00004141"/>
    </source>
</evidence>
<feature type="transmembrane region" description="Helical" evidence="7">
    <location>
        <begin position="54"/>
        <end position="78"/>
    </location>
</feature>
<feature type="transmembrane region" description="Helical" evidence="7">
    <location>
        <begin position="120"/>
        <end position="143"/>
    </location>
</feature>
<feature type="transmembrane region" description="Helical" evidence="7">
    <location>
        <begin position="273"/>
        <end position="295"/>
    </location>
</feature>
<dbReference type="SUPFAM" id="SSF103473">
    <property type="entry name" value="MFS general substrate transporter"/>
    <property type="match status" value="1"/>
</dbReference>
<reference evidence="9 10" key="1">
    <citation type="submission" date="2024-04" db="EMBL/GenBank/DDBJ databases">
        <authorList>
            <consortium name="Genoscope - CEA"/>
            <person name="William W."/>
        </authorList>
    </citation>
    <scope>NUCLEOTIDE SEQUENCE [LARGE SCALE GENOMIC DNA]</scope>
</reference>
<keyword evidence="5 7" id="KW-1133">Transmembrane helix</keyword>
<evidence type="ECO:0000256" key="5">
    <source>
        <dbReference type="ARBA" id="ARBA00022989"/>
    </source>
</evidence>
<dbReference type="InterPro" id="IPR003663">
    <property type="entry name" value="Sugar/inositol_transpt"/>
</dbReference>
<dbReference type="EMBL" id="CAXITT010000193">
    <property type="protein sequence ID" value="CAL1535160.1"/>
    <property type="molecule type" value="Genomic_DNA"/>
</dbReference>
<dbReference type="Proteomes" id="UP001497497">
    <property type="component" value="Unassembled WGS sequence"/>
</dbReference>
<dbReference type="InterPro" id="IPR050814">
    <property type="entry name" value="Myo-inositol_Transporter"/>
</dbReference>
<keyword evidence="4 7" id="KW-0812">Transmembrane</keyword>
<evidence type="ECO:0000313" key="9">
    <source>
        <dbReference type="EMBL" id="CAL1535160.1"/>
    </source>
</evidence>
<evidence type="ECO:0000313" key="10">
    <source>
        <dbReference type="Proteomes" id="UP001497497"/>
    </source>
</evidence>
<evidence type="ECO:0000259" key="8">
    <source>
        <dbReference type="PROSITE" id="PS50850"/>
    </source>
</evidence>
<keyword evidence="10" id="KW-1185">Reference proteome</keyword>
<keyword evidence="3" id="KW-0813">Transport</keyword>
<evidence type="ECO:0000256" key="7">
    <source>
        <dbReference type="SAM" id="Phobius"/>
    </source>
</evidence>
<proteinExistence type="inferred from homology"/>
<dbReference type="GO" id="GO:0005366">
    <property type="term" value="F:myo-inositol:proton symporter activity"/>
    <property type="evidence" value="ECO:0007669"/>
    <property type="project" value="TreeGrafter"/>
</dbReference>
<dbReference type="PRINTS" id="PR00171">
    <property type="entry name" value="SUGRTRNSPORT"/>
</dbReference>
<name>A0AAV2HM73_LYMST</name>
<comment type="subcellular location">
    <subcellularLocation>
        <location evidence="1">Membrane</location>
        <topology evidence="1">Multi-pass membrane protein</topology>
    </subcellularLocation>
</comment>
<dbReference type="PROSITE" id="PS50850">
    <property type="entry name" value="MFS"/>
    <property type="match status" value="1"/>
</dbReference>
<dbReference type="GO" id="GO:0016324">
    <property type="term" value="C:apical plasma membrane"/>
    <property type="evidence" value="ECO:0007669"/>
    <property type="project" value="TreeGrafter"/>
</dbReference>
<organism evidence="9 10">
    <name type="scientific">Lymnaea stagnalis</name>
    <name type="common">Great pond snail</name>
    <name type="synonym">Helix stagnalis</name>
    <dbReference type="NCBI Taxonomy" id="6523"/>
    <lineage>
        <taxon>Eukaryota</taxon>
        <taxon>Metazoa</taxon>
        <taxon>Spiralia</taxon>
        <taxon>Lophotrochozoa</taxon>
        <taxon>Mollusca</taxon>
        <taxon>Gastropoda</taxon>
        <taxon>Heterobranchia</taxon>
        <taxon>Euthyneura</taxon>
        <taxon>Panpulmonata</taxon>
        <taxon>Hygrophila</taxon>
        <taxon>Lymnaeoidea</taxon>
        <taxon>Lymnaeidae</taxon>
        <taxon>Lymnaea</taxon>
    </lineage>
</organism>
<dbReference type="Pfam" id="PF00083">
    <property type="entry name" value="Sugar_tr"/>
    <property type="match status" value="2"/>
</dbReference>
<feature type="transmembrane region" description="Helical" evidence="7">
    <location>
        <begin position="235"/>
        <end position="252"/>
    </location>
</feature>
<feature type="transmembrane region" description="Helical" evidence="7">
    <location>
        <begin position="90"/>
        <end position="113"/>
    </location>
</feature>
<feature type="domain" description="Major facilitator superfamily (MFS) profile" evidence="8">
    <location>
        <begin position="1"/>
        <end position="329"/>
    </location>
</feature>
<dbReference type="AlphaFoldDB" id="A0AAV2HM73"/>
<sequence length="384" mass="42909">MKHQDRNAEETLRRIRGTDDVSAEMREIKASLEEESESKGGWKERLYWYWHRKALFIGCMLQLFQQLCGINTVIYYSATILKSAGFDSKMAIWLSCIPASVNFLATFIGLWAVESLGRKLILAFSFLAISVALFILCFGFAMAQAESPTTSSVHEKVAPIGPCYAYDICHQCTKNADCGFCYLTNNFNSPTEGSCVPVSKQTTRFALHGRCALNSTTNGFSDHKALFTYEFCPSVYAYFAVAGLILFVLGFAPGAGPMPWTINAEIYPLWCRGVASSLSTVTNWTCNLVVSYTFLTLIDAITIWGTFLTFAGVSIFAASFVFMVVPETKDKSLEEIQFLFMSKDEREEQMEKKLKRESSKIGLGRPVMIRPLTKPHSDGTTELL</sequence>
<dbReference type="InterPro" id="IPR005828">
    <property type="entry name" value="MFS_sugar_transport-like"/>
</dbReference>
<comment type="caution">
    <text evidence="9">The sequence shown here is derived from an EMBL/GenBank/DDBJ whole genome shotgun (WGS) entry which is preliminary data.</text>
</comment>
<gene>
    <name evidence="9" type="ORF">GSLYS_00009120001</name>
</gene>
<evidence type="ECO:0000256" key="3">
    <source>
        <dbReference type="ARBA" id="ARBA00022448"/>
    </source>
</evidence>
<protein>
    <recommendedName>
        <fullName evidence="8">Major facilitator superfamily (MFS) profile domain-containing protein</fullName>
    </recommendedName>
</protein>